<comment type="caution">
    <text evidence="5">The sequence shown here is derived from an EMBL/GenBank/DDBJ whole genome shotgun (WGS) entry which is preliminary data.</text>
</comment>
<dbReference type="PANTHER" id="PTHR30146">
    <property type="entry name" value="LACI-RELATED TRANSCRIPTIONAL REPRESSOR"/>
    <property type="match status" value="1"/>
</dbReference>
<protein>
    <submittedName>
        <fullName evidence="5">LacI family transcriptional regulator</fullName>
    </submittedName>
</protein>
<keyword evidence="1" id="KW-0805">Transcription regulation</keyword>
<dbReference type="SUPFAM" id="SSF47413">
    <property type="entry name" value="lambda repressor-like DNA-binding domains"/>
    <property type="match status" value="1"/>
</dbReference>
<organism evidence="5 6">
    <name type="scientific">Paludibacter jiangxiensis</name>
    <dbReference type="NCBI Taxonomy" id="681398"/>
    <lineage>
        <taxon>Bacteria</taxon>
        <taxon>Pseudomonadati</taxon>
        <taxon>Bacteroidota</taxon>
        <taxon>Bacteroidia</taxon>
        <taxon>Bacteroidales</taxon>
        <taxon>Paludibacteraceae</taxon>
        <taxon>Paludibacter</taxon>
    </lineage>
</organism>
<keyword evidence="3" id="KW-0804">Transcription</keyword>
<dbReference type="STRING" id="681398.PJIAN_3427"/>
<dbReference type="Gene3D" id="3.40.50.2300">
    <property type="match status" value="2"/>
</dbReference>
<keyword evidence="6" id="KW-1185">Reference proteome</keyword>
<evidence type="ECO:0000313" key="6">
    <source>
        <dbReference type="Proteomes" id="UP000076586"/>
    </source>
</evidence>
<evidence type="ECO:0000256" key="3">
    <source>
        <dbReference type="ARBA" id="ARBA00023163"/>
    </source>
</evidence>
<dbReference type="GO" id="GO:0000976">
    <property type="term" value="F:transcription cis-regulatory region binding"/>
    <property type="evidence" value="ECO:0007669"/>
    <property type="project" value="TreeGrafter"/>
</dbReference>
<reference evidence="6" key="2">
    <citation type="journal article" date="2017" name="Genome Announc.">
        <title>Draft genome sequence of Paludibacter jiangxiensis NM7(T), a propionate-producing fermentative bacterium.</title>
        <authorList>
            <person name="Qiu Y.-L."/>
            <person name="Tourlousse D.M."/>
            <person name="Matsuura N."/>
            <person name="Ohashi A."/>
            <person name="Sekiguchi Y."/>
        </authorList>
    </citation>
    <scope>NUCLEOTIDE SEQUENCE [LARGE SCALE GENOMIC DNA]</scope>
    <source>
        <strain evidence="6">NM7</strain>
    </source>
</reference>
<dbReference type="PROSITE" id="PS50932">
    <property type="entry name" value="HTH_LACI_2"/>
    <property type="match status" value="1"/>
</dbReference>
<evidence type="ECO:0000256" key="2">
    <source>
        <dbReference type="ARBA" id="ARBA00023125"/>
    </source>
</evidence>
<dbReference type="SUPFAM" id="SSF53822">
    <property type="entry name" value="Periplasmic binding protein-like I"/>
    <property type="match status" value="1"/>
</dbReference>
<dbReference type="InterPro" id="IPR046335">
    <property type="entry name" value="LacI/GalR-like_sensor"/>
</dbReference>
<gene>
    <name evidence="5" type="ORF">PJIAN_3427</name>
</gene>
<dbReference type="CDD" id="cd19977">
    <property type="entry name" value="PBP1_EndR-like"/>
    <property type="match status" value="1"/>
</dbReference>
<dbReference type="Gene3D" id="1.10.260.40">
    <property type="entry name" value="lambda repressor-like DNA-binding domains"/>
    <property type="match status" value="1"/>
</dbReference>
<dbReference type="InterPro" id="IPR028082">
    <property type="entry name" value="Peripla_BP_I"/>
</dbReference>
<evidence type="ECO:0000313" key="5">
    <source>
        <dbReference type="EMBL" id="GAT63113.1"/>
    </source>
</evidence>
<reference evidence="6" key="1">
    <citation type="submission" date="2016-04" db="EMBL/GenBank/DDBJ databases">
        <title>Draft genome sequence of Paludibacter jiangxiensis strain NM7.</title>
        <authorList>
            <person name="Qiu Y."/>
            <person name="Matsuura N."/>
            <person name="Ohashi A."/>
            <person name="Tourlousse M.D."/>
            <person name="Sekiguchi Y."/>
        </authorList>
    </citation>
    <scope>NUCLEOTIDE SEQUENCE [LARGE SCALE GENOMIC DNA]</scope>
    <source>
        <strain evidence="6">NM7</strain>
    </source>
</reference>
<dbReference type="AlphaFoldDB" id="A0A170ZXL4"/>
<evidence type="ECO:0000256" key="1">
    <source>
        <dbReference type="ARBA" id="ARBA00023015"/>
    </source>
</evidence>
<sequence length="324" mass="35889">MQRRSEYRPRLVSYVLNNKKEGRISKEITAKIKQAAIDLNYQPNHIARSLQAQKTMTIGLIVADIANPFSSQIARIIEDEAQKAGYSVIFGSSDEKASKTEKLIKLFLNRQVDGFIIAFPENTQTQAQYLKQIGIPFVMIDRYFPEITSNCVSINNYSAAASAINHLLENGRRKIGIVTYATALHHLNERKRGAIDLLGDDAAVGEIRIDHVAEDVAEAIAGFLALPEPVDAVFFSTNLLTVAGLKYLNSLNVKVPDQVAVVGFDETDAFDLFYAPVSYVKQPMTDLGREAVNLLLETIDDSSLQKSVTLDTELVARQSSVLLR</sequence>
<dbReference type="InterPro" id="IPR000843">
    <property type="entry name" value="HTH_LacI"/>
</dbReference>
<dbReference type="GO" id="GO:0003700">
    <property type="term" value="F:DNA-binding transcription factor activity"/>
    <property type="evidence" value="ECO:0007669"/>
    <property type="project" value="TreeGrafter"/>
</dbReference>
<proteinExistence type="predicted"/>
<dbReference type="Proteomes" id="UP000076586">
    <property type="component" value="Unassembled WGS sequence"/>
</dbReference>
<feature type="domain" description="HTH lacI-type" evidence="4">
    <location>
        <begin position="12"/>
        <end position="52"/>
    </location>
</feature>
<evidence type="ECO:0000259" key="4">
    <source>
        <dbReference type="PROSITE" id="PS50932"/>
    </source>
</evidence>
<dbReference type="CDD" id="cd01392">
    <property type="entry name" value="HTH_LacI"/>
    <property type="match status" value="1"/>
</dbReference>
<dbReference type="PANTHER" id="PTHR30146:SF109">
    <property type="entry name" value="HTH-TYPE TRANSCRIPTIONAL REGULATOR GALS"/>
    <property type="match status" value="1"/>
</dbReference>
<dbReference type="Pfam" id="PF13377">
    <property type="entry name" value="Peripla_BP_3"/>
    <property type="match status" value="1"/>
</dbReference>
<dbReference type="EMBL" id="BDCR01000003">
    <property type="protein sequence ID" value="GAT63113.1"/>
    <property type="molecule type" value="Genomic_DNA"/>
</dbReference>
<name>A0A170ZXL4_9BACT</name>
<accession>A0A170ZXL4</accession>
<keyword evidence="2" id="KW-0238">DNA-binding</keyword>
<dbReference type="SMART" id="SM00354">
    <property type="entry name" value="HTH_LACI"/>
    <property type="match status" value="1"/>
</dbReference>
<dbReference type="InterPro" id="IPR010982">
    <property type="entry name" value="Lambda_DNA-bd_dom_sf"/>
</dbReference>